<dbReference type="PROSITE" id="PS50110">
    <property type="entry name" value="RESPONSE_REGULATORY"/>
    <property type="match status" value="1"/>
</dbReference>
<organism evidence="10 11">
    <name type="scientific">Marinobacter halodurans</name>
    <dbReference type="NCBI Taxonomy" id="2528979"/>
    <lineage>
        <taxon>Bacteria</taxon>
        <taxon>Pseudomonadati</taxon>
        <taxon>Pseudomonadota</taxon>
        <taxon>Gammaproteobacteria</taxon>
        <taxon>Pseudomonadales</taxon>
        <taxon>Marinobacteraceae</taxon>
        <taxon>Marinobacter</taxon>
    </lineage>
</organism>
<dbReference type="Pfam" id="PF02518">
    <property type="entry name" value="HATPase_c"/>
    <property type="match status" value="1"/>
</dbReference>
<dbReference type="Gene3D" id="3.30.565.10">
    <property type="entry name" value="Histidine kinase-like ATPase, C-terminal domain"/>
    <property type="match status" value="1"/>
</dbReference>
<dbReference type="EC" id="2.7.13.3" evidence="2"/>
<comment type="catalytic activity">
    <reaction evidence="1">
        <text>ATP + protein L-histidine = ADP + protein N-phospho-L-histidine.</text>
        <dbReference type="EC" id="2.7.13.3"/>
    </reaction>
</comment>
<dbReference type="SUPFAM" id="SSF52172">
    <property type="entry name" value="CheY-like"/>
    <property type="match status" value="1"/>
</dbReference>
<dbReference type="InterPro" id="IPR003594">
    <property type="entry name" value="HATPase_dom"/>
</dbReference>
<feature type="domain" description="Response regulatory" evidence="9">
    <location>
        <begin position="836"/>
        <end position="952"/>
    </location>
</feature>
<dbReference type="InterPro" id="IPR036097">
    <property type="entry name" value="HisK_dim/P_sf"/>
</dbReference>
<evidence type="ECO:0000259" key="8">
    <source>
        <dbReference type="PROSITE" id="PS50109"/>
    </source>
</evidence>
<keyword evidence="11" id="KW-1185">Reference proteome</keyword>
<sequence length="1066" mass="118774">MRTLAPALLIVVGLLLGVVAQADPRMDSPQPVLGAEDLAWLGKQDTLRIGIAGQRKPLAYLATDGDMVGTYPAFARLVGDKLGVNVELVPGAAMTLESRLRDGELDALLTTVQPAVSTPDLRFTESFMTLNYGLFANAQDASVQRLSDLEHKRVALIAGDSHQYTLLDSVQSFRPIPVRSVSEAVNSILNDRADAFFAPMPVISDYLRAGLIDQISLVTVLNSQPAEVAFAVTADNARLQRVLDAGVEAITGSESRTIQGKWMSFELPGVDNDNEVTITPDERAWLKRHPDLRVAFRKDWPPFEFTEDDRATGLVPDLVGKLGDSLDTRFATRQIKDWSKAEAMLENGEIDILPALPRTPRREKLFLFTRAYLSLPIAMVIRDDGRFIGDLRELRDERVGVVRQQASHEYLLINHPELNLYPVDNLEEGLLALSNGDLDVMITHIPGVSYTVAHLGLSNLRITSITPYQYELRLAVRRDDPELLRILNKGLGAIEKDEYDRIYNRWIHLDIEQDIDYTVVRRVVLIAVVVVLIFLYWNRKLSREVDERIRSEDALRRSEDELRAAKLEAEKLAREAESANRAKSEFLANMSHEIRTPMNAVMGYSELLEGSVTDARQRGYIESIKAGSRSLLTLINDILDLSRIEAGKMRLEFGALDLKRLLEDVRRIFEMRAKARGLTLTVSLSEDMPRAMVLDETRLRQVLFNLVGNAIKFTHEGEITLTAHTERCHTDDASEECQLVIEVRDTGIGIPEDQQARIFDAFEQQEGQSNRQYGGTGLGLAISRKLVRMMGGELSVHSVPEQGSCFRVVLHDVETSTTGPDAQSEGSPGFVFKGGVVLVVDDNRINRQLVRDMLEPAGLKVIEAEDGGQALSVARECQPGAVLMDIRMPVMDGFTCRRTMHDDEALAHIPVIALTASVMPGDASRIEDAGFDGFLQKPVSRHVLMQELARFLDHDFEAVEGDAEAGGDAEEVVLRPVTNRYQRRRLARDLQAQFASDWEGMRGSGDPEQLANFAQQVIDWGKRYGALDVVEYGRDLLADVDAFDLDSVHDRLEAFPDLLADDPQTS</sequence>
<evidence type="ECO:0000313" key="10">
    <source>
        <dbReference type="EMBL" id="TBW58237.1"/>
    </source>
</evidence>
<evidence type="ECO:0000256" key="4">
    <source>
        <dbReference type="ARBA" id="ARBA00022679"/>
    </source>
</evidence>
<protein>
    <recommendedName>
        <fullName evidence="2">histidine kinase</fullName>
        <ecNumber evidence="2">2.7.13.3</ecNumber>
    </recommendedName>
</protein>
<reference evidence="10 11" key="1">
    <citation type="submission" date="2019-02" db="EMBL/GenBank/DDBJ databases">
        <title>Marinobacter halodurans sp. nov., a marine bacterium isolated from sea tidal flat.</title>
        <authorList>
            <person name="Yoo Y."/>
            <person name="Lee D.W."/>
            <person name="Kim B.S."/>
            <person name="Kim J.-J."/>
        </authorList>
    </citation>
    <scope>NUCLEOTIDE SEQUENCE [LARGE SCALE GENOMIC DNA]</scope>
    <source>
        <strain evidence="10 11">YJ-S3-2</strain>
    </source>
</reference>
<feature type="domain" description="Histidine kinase" evidence="8">
    <location>
        <begin position="589"/>
        <end position="814"/>
    </location>
</feature>
<dbReference type="Pfam" id="PF00497">
    <property type="entry name" value="SBP_bac_3"/>
    <property type="match status" value="2"/>
</dbReference>
<feature type="coiled-coil region" evidence="7">
    <location>
        <begin position="548"/>
        <end position="589"/>
    </location>
</feature>
<feature type="modified residue" description="4-aspartylphosphate" evidence="6">
    <location>
        <position position="885"/>
    </location>
</feature>
<dbReference type="InterPro" id="IPR001789">
    <property type="entry name" value="Sig_transdc_resp-reg_receiver"/>
</dbReference>
<dbReference type="SUPFAM" id="SSF53850">
    <property type="entry name" value="Periplasmic binding protein-like II"/>
    <property type="match status" value="2"/>
</dbReference>
<dbReference type="Gene3D" id="1.10.287.130">
    <property type="match status" value="1"/>
</dbReference>
<dbReference type="InterPro" id="IPR011006">
    <property type="entry name" value="CheY-like_superfamily"/>
</dbReference>
<dbReference type="Proteomes" id="UP000313645">
    <property type="component" value="Unassembled WGS sequence"/>
</dbReference>
<evidence type="ECO:0000313" key="11">
    <source>
        <dbReference type="Proteomes" id="UP000313645"/>
    </source>
</evidence>
<dbReference type="CDD" id="cd00082">
    <property type="entry name" value="HisKA"/>
    <property type="match status" value="1"/>
</dbReference>
<evidence type="ECO:0000256" key="7">
    <source>
        <dbReference type="SAM" id="Coils"/>
    </source>
</evidence>
<dbReference type="CDD" id="cd01007">
    <property type="entry name" value="PBP2_BvgS_HisK_like"/>
    <property type="match status" value="1"/>
</dbReference>
<keyword evidence="7" id="KW-0175">Coiled coil</keyword>
<evidence type="ECO:0000259" key="9">
    <source>
        <dbReference type="PROSITE" id="PS50110"/>
    </source>
</evidence>
<dbReference type="SMART" id="SM00448">
    <property type="entry name" value="REC"/>
    <property type="match status" value="1"/>
</dbReference>
<dbReference type="SUPFAM" id="SSF47384">
    <property type="entry name" value="Homodimeric domain of signal transducing histidine kinase"/>
    <property type="match status" value="1"/>
</dbReference>
<evidence type="ECO:0000256" key="6">
    <source>
        <dbReference type="PROSITE-ProRule" id="PRU00169"/>
    </source>
</evidence>
<dbReference type="PANTHER" id="PTHR43047">
    <property type="entry name" value="TWO-COMPONENT HISTIDINE PROTEIN KINASE"/>
    <property type="match status" value="1"/>
</dbReference>
<dbReference type="Gene3D" id="3.40.50.2300">
    <property type="match status" value="1"/>
</dbReference>
<dbReference type="Pfam" id="PF00072">
    <property type="entry name" value="Response_reg"/>
    <property type="match status" value="1"/>
</dbReference>
<dbReference type="InterPro" id="IPR004358">
    <property type="entry name" value="Sig_transdc_His_kin-like_C"/>
</dbReference>
<dbReference type="Gene3D" id="3.40.190.10">
    <property type="entry name" value="Periplasmic binding protein-like II"/>
    <property type="match status" value="4"/>
</dbReference>
<dbReference type="RefSeq" id="WP_131479711.1">
    <property type="nucleotide sequence ID" value="NZ_SJDL01000005.1"/>
</dbReference>
<dbReference type="Pfam" id="PF00512">
    <property type="entry name" value="HisKA"/>
    <property type="match status" value="1"/>
</dbReference>
<dbReference type="PANTHER" id="PTHR43047:SF64">
    <property type="entry name" value="HISTIDINE KINASE CONTAINING CHEY-HOMOLOGOUS RECEIVER DOMAIN AND PAS DOMAIN-RELATED"/>
    <property type="match status" value="1"/>
</dbReference>
<dbReference type="InterPro" id="IPR003661">
    <property type="entry name" value="HisK_dim/P_dom"/>
</dbReference>
<gene>
    <name evidence="10" type="ORF">EZI54_05040</name>
</gene>
<keyword evidence="3 6" id="KW-0597">Phosphoprotein</keyword>
<evidence type="ECO:0000256" key="3">
    <source>
        <dbReference type="ARBA" id="ARBA00022553"/>
    </source>
</evidence>
<dbReference type="SMART" id="SM00062">
    <property type="entry name" value="PBPb"/>
    <property type="match status" value="2"/>
</dbReference>
<keyword evidence="4" id="KW-0808">Transferase</keyword>
<dbReference type="InterPro" id="IPR005467">
    <property type="entry name" value="His_kinase_dom"/>
</dbReference>
<dbReference type="PRINTS" id="PR00344">
    <property type="entry name" value="BCTRLSENSOR"/>
</dbReference>
<proteinExistence type="predicted"/>
<dbReference type="EMBL" id="SJDL01000005">
    <property type="protein sequence ID" value="TBW58237.1"/>
    <property type="molecule type" value="Genomic_DNA"/>
</dbReference>
<name>A0ABY1ZQV4_9GAMM</name>
<dbReference type="CDD" id="cd16922">
    <property type="entry name" value="HATPase_EvgS-ArcB-TorS-like"/>
    <property type="match status" value="1"/>
</dbReference>
<dbReference type="InterPro" id="IPR001638">
    <property type="entry name" value="Solute-binding_3/MltF_N"/>
</dbReference>
<dbReference type="SMART" id="SM00387">
    <property type="entry name" value="HATPase_c"/>
    <property type="match status" value="1"/>
</dbReference>
<evidence type="ECO:0000256" key="5">
    <source>
        <dbReference type="ARBA" id="ARBA00022777"/>
    </source>
</evidence>
<comment type="caution">
    <text evidence="10">The sequence shown here is derived from an EMBL/GenBank/DDBJ whole genome shotgun (WGS) entry which is preliminary data.</text>
</comment>
<dbReference type="PROSITE" id="PS50109">
    <property type="entry name" value="HIS_KIN"/>
    <property type="match status" value="1"/>
</dbReference>
<dbReference type="SUPFAM" id="SSF55874">
    <property type="entry name" value="ATPase domain of HSP90 chaperone/DNA topoisomerase II/histidine kinase"/>
    <property type="match status" value="1"/>
</dbReference>
<evidence type="ECO:0000256" key="2">
    <source>
        <dbReference type="ARBA" id="ARBA00012438"/>
    </source>
</evidence>
<dbReference type="SMART" id="SM00388">
    <property type="entry name" value="HisKA"/>
    <property type="match status" value="1"/>
</dbReference>
<keyword evidence="5" id="KW-0418">Kinase</keyword>
<accession>A0ABY1ZQV4</accession>
<evidence type="ECO:0000256" key="1">
    <source>
        <dbReference type="ARBA" id="ARBA00000085"/>
    </source>
</evidence>
<dbReference type="InterPro" id="IPR036890">
    <property type="entry name" value="HATPase_C_sf"/>
</dbReference>